<evidence type="ECO:0008006" key="3">
    <source>
        <dbReference type="Google" id="ProtNLM"/>
    </source>
</evidence>
<evidence type="ECO:0000313" key="2">
    <source>
        <dbReference type="Proteomes" id="UP000203794"/>
    </source>
</evidence>
<dbReference type="RefSeq" id="YP_009213024.1">
    <property type="nucleotide sequence ID" value="NC_028950.1"/>
</dbReference>
<dbReference type="Proteomes" id="UP000203794">
    <property type="component" value="Segment"/>
</dbReference>
<dbReference type="OrthoDB" id="238at10239"/>
<accession>A0A0A8J9H2</accession>
<organism evidence="1 2">
    <name type="scientific">Ralstonia phage RSL2</name>
    <dbReference type="NCBI Taxonomy" id="1585840"/>
    <lineage>
        <taxon>Viruses</taxon>
        <taxon>Duplodnaviria</taxon>
        <taxon>Heunggongvirae</taxon>
        <taxon>Uroviricota</taxon>
        <taxon>Caudoviricetes</taxon>
        <taxon>Chimalliviridae</taxon>
        <taxon>Chiangmaivirus</taxon>
        <taxon>Chiangmaivirus RSL2</taxon>
    </lineage>
</organism>
<evidence type="ECO:0000313" key="1">
    <source>
        <dbReference type="EMBL" id="BAQ02703.1"/>
    </source>
</evidence>
<dbReference type="EMBL" id="AP014693">
    <property type="protein sequence ID" value="BAQ02703.1"/>
    <property type="molecule type" value="Genomic_DNA"/>
</dbReference>
<sequence length="972" mass="107941">MGTIRDIMNDALAASYDPSGQFRASMRTLVAVMNGEIDDISPANPVVLTVENTAALIAAFTESMQTQTQRLLQVNAQTPEDLYPHMADVHFTNIFNLPAKTTFTLILDKKEILNSMKPIAGTMSSKVTIPRDSYFTISDYVFGIHYPIDIIQQVHGGIRVQYDTSETTALQALSTNILNTREVQRDGVTYLAIDIDVFQFDIASKTPTVTQGTTFSFNVSITDLYYATRVYMTNADGSMTEIPVTYSEKIYDPLKPCAVVKLSDGNVNISIPQIYINQGIILGVLRCDVYTTKGPLQTDFSSYAIGSVGHRFRDLDKNAVTTYTAPMQQLDTCTLLAEQPVSGGALAMTFDELRTAVIADAIGDPNIPITPAQIQNFITRLGYDVIKNTDIVTDRVFLGTKNMPDPTDASLLTAANASIETMNAAFTDLIGNSAVLDNTADSNSITLTPKAIYQLVDGMLKLVDDSTLASINAMRSDLKAAYITNGGFLYSPFYYVLDKSNNQFRLAPYYLDNPQVLSQTFVQDNEGTLLQVNTNGYTLAKTDTGYKLRLTVKSNADYKALLDTDVQCILGFKSPTEEDPCWMVGTIYGTDPVSKERIWEFDLDSNFAMDVTDRLDFRNFKMYDTTAKTIFANLTQDFTVIYATQSQLGNLFVPGLIDAQLPRYLVGLNSKAICQEKLSLQFGQALSNLWARARSVASTIEYETYPTDVILRYTEDIWKIDPATNSTIFMVNGKPTRILLHAKGDPMLDVNGNQQIQYPAGSIVYDNTQNPPVPIVKNVRYLKHRFELFLIEGVYAFSNDDIAIAYRNTVAQTVASWVTTDMVNVQKASMDKTRVYFYPKTIFGTIEVMVADGIIQQISAGQRFDVALTVTKEVYQDDVKRLLLTNQTTTVIAAYLKGQTLSNSDIVDQLRANYGEDVLDVQVSLFGDAANIPVMQLVNEVHCCGIRKRLVSRDDNKLVVQEDINVTFTMIQ</sequence>
<proteinExistence type="predicted"/>
<keyword evidence="2" id="KW-1185">Reference proteome</keyword>
<dbReference type="KEGG" id="vg:26639616"/>
<protein>
    <recommendedName>
        <fullName evidence="3">Virion structural protein</fullName>
    </recommendedName>
</protein>
<dbReference type="GeneID" id="26639616"/>
<reference evidence="1 2" key="1">
    <citation type="submission" date="2014-12" db="EMBL/GenBank/DDBJ databases">
        <title>Genome analysis of a novel jumbo phage RSL2 infecting the phytopathogen Ralstonia solanacearum.</title>
        <authorList>
            <person name="Kawasaki T."/>
            <person name="Fujie M."/>
            <person name="Chatchawankanphanich O."/>
            <person name="Ogata H."/>
            <person name="Yamada T."/>
        </authorList>
    </citation>
    <scope>NUCLEOTIDE SEQUENCE [LARGE SCALE GENOMIC DNA]</scope>
    <source>
        <strain evidence="1 2">RSL2</strain>
    </source>
</reference>
<name>A0A0A8J9H2_9CAUD</name>